<proteinExistence type="predicted"/>
<dbReference type="Proteomes" id="UP000325945">
    <property type="component" value="Unassembled WGS sequence"/>
</dbReference>
<name>A0A5N6X8V1_9EURO</name>
<dbReference type="AlphaFoldDB" id="A0A5N6X8V1"/>
<sequence length="96" mass="10554">MAVGRKSPRLSQLPPLSGILVEDSPSMRYEVILFIFIIIIIIIIILAPLSPLSRYSGHRRSEVVVPSTVKGKSKASSDHHSLLLTIEIDACTYPLS</sequence>
<organism evidence="2 3">
    <name type="scientific">Aspergillus sergii</name>
    <dbReference type="NCBI Taxonomy" id="1034303"/>
    <lineage>
        <taxon>Eukaryota</taxon>
        <taxon>Fungi</taxon>
        <taxon>Dikarya</taxon>
        <taxon>Ascomycota</taxon>
        <taxon>Pezizomycotina</taxon>
        <taxon>Eurotiomycetes</taxon>
        <taxon>Eurotiomycetidae</taxon>
        <taxon>Eurotiales</taxon>
        <taxon>Aspergillaceae</taxon>
        <taxon>Aspergillus</taxon>
        <taxon>Aspergillus subgen. Circumdati</taxon>
    </lineage>
</organism>
<accession>A0A5N6X8V1</accession>
<keyword evidence="1" id="KW-1133">Transmembrane helix</keyword>
<evidence type="ECO:0000313" key="2">
    <source>
        <dbReference type="EMBL" id="KAE8329233.1"/>
    </source>
</evidence>
<keyword evidence="3" id="KW-1185">Reference proteome</keyword>
<reference evidence="3" key="1">
    <citation type="submission" date="2019-04" db="EMBL/GenBank/DDBJ databases">
        <title>Friends and foes A comparative genomics studyof 23 Aspergillus species from section Flavi.</title>
        <authorList>
            <consortium name="DOE Joint Genome Institute"/>
            <person name="Kjaerbolling I."/>
            <person name="Vesth T."/>
            <person name="Frisvad J.C."/>
            <person name="Nybo J.L."/>
            <person name="Theobald S."/>
            <person name="Kildgaard S."/>
            <person name="Isbrandt T."/>
            <person name="Kuo A."/>
            <person name="Sato A."/>
            <person name="Lyhne E.K."/>
            <person name="Kogle M.E."/>
            <person name="Wiebenga A."/>
            <person name="Kun R.S."/>
            <person name="Lubbers R.J."/>
            <person name="Makela M.R."/>
            <person name="Barry K."/>
            <person name="Chovatia M."/>
            <person name="Clum A."/>
            <person name="Daum C."/>
            <person name="Haridas S."/>
            <person name="He G."/>
            <person name="LaButti K."/>
            <person name="Lipzen A."/>
            <person name="Mondo S."/>
            <person name="Riley R."/>
            <person name="Salamov A."/>
            <person name="Simmons B.A."/>
            <person name="Magnuson J.K."/>
            <person name="Henrissat B."/>
            <person name="Mortensen U.H."/>
            <person name="Larsen T.O."/>
            <person name="Devries R.P."/>
            <person name="Grigoriev I.V."/>
            <person name="Machida M."/>
            <person name="Baker S.E."/>
            <person name="Andersen M.R."/>
        </authorList>
    </citation>
    <scope>NUCLEOTIDE SEQUENCE [LARGE SCALE GENOMIC DNA]</scope>
    <source>
        <strain evidence="3">CBS 130017</strain>
    </source>
</reference>
<evidence type="ECO:0000313" key="3">
    <source>
        <dbReference type="Proteomes" id="UP000325945"/>
    </source>
</evidence>
<protein>
    <submittedName>
        <fullName evidence="2">Uncharacterized protein</fullName>
    </submittedName>
</protein>
<keyword evidence="1" id="KW-0472">Membrane</keyword>
<gene>
    <name evidence="2" type="ORF">BDV39DRAFT_53423</name>
</gene>
<keyword evidence="1" id="KW-0812">Transmembrane</keyword>
<dbReference type="EMBL" id="ML741780">
    <property type="protein sequence ID" value="KAE8329233.1"/>
    <property type="molecule type" value="Genomic_DNA"/>
</dbReference>
<feature type="transmembrane region" description="Helical" evidence="1">
    <location>
        <begin position="31"/>
        <end position="50"/>
    </location>
</feature>
<evidence type="ECO:0000256" key="1">
    <source>
        <dbReference type="SAM" id="Phobius"/>
    </source>
</evidence>